<evidence type="ECO:0000259" key="7">
    <source>
        <dbReference type="PROSITE" id="PS01124"/>
    </source>
</evidence>
<feature type="domain" description="HTH araC/xylS-type" evidence="7">
    <location>
        <begin position="411"/>
        <end position="509"/>
    </location>
</feature>
<dbReference type="Proteomes" id="UP000014155">
    <property type="component" value="Unassembled WGS sequence"/>
</dbReference>
<dbReference type="STRING" id="1195236.CTER_4755"/>
<dbReference type="InterPro" id="IPR011006">
    <property type="entry name" value="CheY-like_superfamily"/>
</dbReference>
<dbReference type="GO" id="GO:0043565">
    <property type="term" value="F:sequence-specific DNA binding"/>
    <property type="evidence" value="ECO:0007669"/>
    <property type="project" value="InterPro"/>
</dbReference>
<dbReference type="SMART" id="SM00448">
    <property type="entry name" value="REC"/>
    <property type="match status" value="1"/>
</dbReference>
<dbReference type="Pfam" id="PF12833">
    <property type="entry name" value="HTH_18"/>
    <property type="match status" value="1"/>
</dbReference>
<keyword evidence="10" id="KW-1185">Reference proteome</keyword>
<dbReference type="PROSITE" id="PS00041">
    <property type="entry name" value="HTH_ARAC_FAMILY_1"/>
    <property type="match status" value="1"/>
</dbReference>
<accession>S0FMY8</accession>
<dbReference type="InterPro" id="IPR009057">
    <property type="entry name" value="Homeodomain-like_sf"/>
</dbReference>
<gene>
    <name evidence="9" type="ORF">CTER_4755</name>
</gene>
<dbReference type="GO" id="GO:0000160">
    <property type="term" value="P:phosphorelay signal transduction system"/>
    <property type="evidence" value="ECO:0007669"/>
    <property type="project" value="InterPro"/>
</dbReference>
<evidence type="ECO:0000313" key="10">
    <source>
        <dbReference type="Proteomes" id="UP000014155"/>
    </source>
</evidence>
<dbReference type="InterPro" id="IPR018060">
    <property type="entry name" value="HTH_AraC"/>
</dbReference>
<dbReference type="eggNOG" id="COG4753">
    <property type="taxonomic scope" value="Bacteria"/>
</dbReference>
<proteinExistence type="predicted"/>
<sequence>MSRLLIVEDEPAIQNGIMAMIPDLNLPLQIVGACFNGKSALESLETLKPDIVLTDIKMPGMNGLELIQKSREVMPSIEYIILSGYSDFEYVRTAMQYGVNDYILKPFTYQEFREVMKKVCEKVENKKMYNYRRYIQELLFNNHPEKNKEAEVPGKYCCHYLALLCLGAFSVRSVDFITPDYTVWNAPEIEKRINDKMGQSGQCCVLDAKVTNEKIVFISVTDESVMHVKRFVNEASNYAKELDMPLTIALSNPFEDIEQLNKIHHEARINLSNRIVLGKSSVIIPEDTAPIENYVAINSQQRKSIHELLGNENLAGVIDQFLLLAEEWKKARLPQVICEFSAKYLVSEIYNRYDFLQKLYLLEDLLSKVEQVVCSSAGFGDFKEGIAGLMRDIEEDVVRSKVNLNVHEVVERIYQYICQHYTEAVSFEQLSRKFGYHASYISNTFTGIKGISPMKLMTNLRIAKAREMLADSKWPLKEIAAMTGYNDVNYFSRIFKEVVGVSPKQYRKNIRQGDVDKI</sequence>
<evidence type="ECO:0000313" key="9">
    <source>
        <dbReference type="EMBL" id="EMS69833.1"/>
    </source>
</evidence>
<dbReference type="eggNOG" id="COG2207">
    <property type="taxonomic scope" value="Bacteria"/>
</dbReference>
<dbReference type="InterPro" id="IPR020449">
    <property type="entry name" value="Tscrpt_reg_AraC-type_HTH"/>
</dbReference>
<dbReference type="RefSeq" id="WP_004630252.1">
    <property type="nucleotide sequence ID" value="NZ_AORV01000065.1"/>
</dbReference>
<keyword evidence="3" id="KW-0238">DNA-binding</keyword>
<dbReference type="Gene3D" id="1.10.10.60">
    <property type="entry name" value="Homeodomain-like"/>
    <property type="match status" value="2"/>
</dbReference>
<protein>
    <recommendedName>
        <fullName evidence="1">Stage 0 sporulation protein A homolog</fullName>
    </recommendedName>
</protein>
<evidence type="ECO:0000256" key="4">
    <source>
        <dbReference type="ARBA" id="ARBA00023163"/>
    </source>
</evidence>
<dbReference type="PATRIC" id="fig|1195236.3.peg.4940"/>
<dbReference type="EMBL" id="AORV01000065">
    <property type="protein sequence ID" value="EMS69833.1"/>
    <property type="molecule type" value="Genomic_DNA"/>
</dbReference>
<dbReference type="InterPro" id="IPR018062">
    <property type="entry name" value="HTH_AraC-typ_CS"/>
</dbReference>
<keyword evidence="6" id="KW-0597">Phosphoprotein</keyword>
<dbReference type="PROSITE" id="PS01124">
    <property type="entry name" value="HTH_ARAC_FAMILY_2"/>
    <property type="match status" value="1"/>
</dbReference>
<dbReference type="GO" id="GO:0003700">
    <property type="term" value="F:DNA-binding transcription factor activity"/>
    <property type="evidence" value="ECO:0007669"/>
    <property type="project" value="InterPro"/>
</dbReference>
<dbReference type="PROSITE" id="PS51257">
    <property type="entry name" value="PROKAR_LIPOPROTEIN"/>
    <property type="match status" value="1"/>
</dbReference>
<dbReference type="SUPFAM" id="SSF46689">
    <property type="entry name" value="Homeodomain-like"/>
    <property type="match status" value="2"/>
</dbReference>
<dbReference type="PROSITE" id="PS50110">
    <property type="entry name" value="RESPONSE_REGULATORY"/>
    <property type="match status" value="1"/>
</dbReference>
<dbReference type="InterPro" id="IPR001789">
    <property type="entry name" value="Sig_transdc_resp-reg_receiver"/>
</dbReference>
<evidence type="ECO:0000256" key="5">
    <source>
        <dbReference type="ARBA" id="ARBA00024867"/>
    </source>
</evidence>
<name>S0FMY8_RUMCE</name>
<keyword evidence="2" id="KW-0805">Transcription regulation</keyword>
<dbReference type="Pfam" id="PF00072">
    <property type="entry name" value="Response_reg"/>
    <property type="match status" value="1"/>
</dbReference>
<dbReference type="CDD" id="cd17536">
    <property type="entry name" value="REC_YesN-like"/>
    <property type="match status" value="1"/>
</dbReference>
<evidence type="ECO:0000256" key="1">
    <source>
        <dbReference type="ARBA" id="ARBA00018672"/>
    </source>
</evidence>
<evidence type="ECO:0000259" key="8">
    <source>
        <dbReference type="PROSITE" id="PS50110"/>
    </source>
</evidence>
<feature type="domain" description="Response regulatory" evidence="8">
    <location>
        <begin position="3"/>
        <end position="120"/>
    </location>
</feature>
<dbReference type="Gene3D" id="3.40.50.2300">
    <property type="match status" value="1"/>
</dbReference>
<dbReference type="SMART" id="SM00342">
    <property type="entry name" value="HTH_ARAC"/>
    <property type="match status" value="1"/>
</dbReference>
<dbReference type="PANTHER" id="PTHR43280">
    <property type="entry name" value="ARAC-FAMILY TRANSCRIPTIONAL REGULATOR"/>
    <property type="match status" value="1"/>
</dbReference>
<dbReference type="PANTHER" id="PTHR43280:SF2">
    <property type="entry name" value="HTH-TYPE TRANSCRIPTIONAL REGULATOR EXSA"/>
    <property type="match status" value="1"/>
</dbReference>
<evidence type="ECO:0000256" key="2">
    <source>
        <dbReference type="ARBA" id="ARBA00023015"/>
    </source>
</evidence>
<evidence type="ECO:0000256" key="3">
    <source>
        <dbReference type="ARBA" id="ARBA00023125"/>
    </source>
</evidence>
<keyword evidence="4" id="KW-0804">Transcription</keyword>
<comment type="caution">
    <text evidence="9">The sequence shown here is derived from an EMBL/GenBank/DDBJ whole genome shotgun (WGS) entry which is preliminary data.</text>
</comment>
<feature type="modified residue" description="4-aspartylphosphate" evidence="6">
    <location>
        <position position="55"/>
    </location>
</feature>
<dbReference type="SUPFAM" id="SSF52172">
    <property type="entry name" value="CheY-like"/>
    <property type="match status" value="1"/>
</dbReference>
<organism evidence="9 10">
    <name type="scientific">Ruminiclostridium cellobioparum subsp. termitidis CT1112</name>
    <dbReference type="NCBI Taxonomy" id="1195236"/>
    <lineage>
        <taxon>Bacteria</taxon>
        <taxon>Bacillati</taxon>
        <taxon>Bacillota</taxon>
        <taxon>Clostridia</taxon>
        <taxon>Eubacteriales</taxon>
        <taxon>Oscillospiraceae</taxon>
        <taxon>Ruminiclostridium</taxon>
    </lineage>
</organism>
<evidence type="ECO:0000256" key="6">
    <source>
        <dbReference type="PROSITE-ProRule" id="PRU00169"/>
    </source>
</evidence>
<dbReference type="PRINTS" id="PR00032">
    <property type="entry name" value="HTHARAC"/>
</dbReference>
<comment type="function">
    <text evidence="5">May play the central regulatory role in sporulation. It may be an element of the effector pathway responsible for the activation of sporulation genes in response to nutritional stress. Spo0A may act in concert with spo0H (a sigma factor) to control the expression of some genes that are critical to the sporulation process.</text>
</comment>
<reference evidence="9 10" key="1">
    <citation type="journal article" date="2013" name="Genome Announc.">
        <title>Draft Genome Sequence of the Cellulolytic, Mesophilic, Anaerobic Bacterium Clostridium termitidis Strain CT1112 (DSM 5398).</title>
        <authorList>
            <person name="Lal S."/>
            <person name="Ramachandran U."/>
            <person name="Zhang X."/>
            <person name="Munir R."/>
            <person name="Sparling R."/>
            <person name="Levin D.B."/>
        </authorList>
    </citation>
    <scope>NUCLEOTIDE SEQUENCE [LARGE SCALE GENOMIC DNA]</scope>
    <source>
        <strain evidence="9 10">CT1112</strain>
    </source>
</reference>
<dbReference type="AlphaFoldDB" id="S0FMY8"/>